<sequence length="465" mass="49402">MNAENIRYQFQLGQLDACDIAALFCQGSLTPSAFIEVCLAAAERSSNIFITLTHERAREEAAASTLRWRQGRPLSALDGIPVVWKDLFDLAGTRTTAGSATRLQVPEASEDAGMVIRLTQAGMVNMGKTNLSEFAFSGLGINPLFGTPVVCSRRSTEHVPGGSSSGSACAVSAGLACFAIGTDTAGSIRIPAAFNGVIGYRASRHRYTDSGVFPLAASLDTLGPLCRSVRDARELDVILCGTTDEAFSTPRFIADPVLLDSADAAVREKGYRCLALLAASGFTVDFRPVHSFHRALAWIAEHGWPGAIEAFRLHADLLNSPAAEKMDPFIRRRLEDSGQLSPSLLDDFLQQRSAWQCAMAAELDGAILVTPTVAHVAPLYQPLIADATAFAKTNIATLRLTMPGSLLDMPGVAFPAGTDTDALYTSLLFSLPAGEDRRLLMAASAVANVLAPRRAAGADFSAVQP</sequence>
<dbReference type="PROSITE" id="PS00571">
    <property type="entry name" value="AMIDASES"/>
    <property type="match status" value="1"/>
</dbReference>
<protein>
    <submittedName>
        <fullName evidence="2">Amidase family protein</fullName>
    </submittedName>
</protein>
<organism evidence="2 3">
    <name type="scientific">Klebsiella electrica</name>
    <dbReference type="NCBI Taxonomy" id="1259973"/>
    <lineage>
        <taxon>Bacteria</taxon>
        <taxon>Pseudomonadati</taxon>
        <taxon>Pseudomonadota</taxon>
        <taxon>Gammaproteobacteria</taxon>
        <taxon>Enterobacterales</taxon>
        <taxon>Enterobacteriaceae</taxon>
        <taxon>Klebsiella/Raoultella group</taxon>
        <taxon>Klebsiella</taxon>
    </lineage>
</organism>
<dbReference type="EMBL" id="CP112887">
    <property type="protein sequence ID" value="WBW59925.1"/>
    <property type="molecule type" value="Genomic_DNA"/>
</dbReference>
<dbReference type="PANTHER" id="PTHR11895:SF176">
    <property type="entry name" value="AMIDASE AMID-RELATED"/>
    <property type="match status" value="1"/>
</dbReference>
<dbReference type="Pfam" id="PF01425">
    <property type="entry name" value="Amidase"/>
    <property type="match status" value="1"/>
</dbReference>
<dbReference type="InterPro" id="IPR036928">
    <property type="entry name" value="AS_sf"/>
</dbReference>
<name>A0AAJ5QT05_9ENTR</name>
<gene>
    <name evidence="2" type="ORF">OR613_18075</name>
</gene>
<keyword evidence="3" id="KW-1185">Reference proteome</keyword>
<dbReference type="RefSeq" id="WP_141965042.1">
    <property type="nucleotide sequence ID" value="NZ_CP041247.1"/>
</dbReference>
<dbReference type="Proteomes" id="UP001210130">
    <property type="component" value="Chromosome"/>
</dbReference>
<accession>A0AAJ5QT05</accession>
<evidence type="ECO:0000313" key="2">
    <source>
        <dbReference type="EMBL" id="WBW59925.1"/>
    </source>
</evidence>
<dbReference type="Gene3D" id="3.90.1300.10">
    <property type="entry name" value="Amidase signature (AS) domain"/>
    <property type="match status" value="1"/>
</dbReference>
<dbReference type="PANTHER" id="PTHR11895">
    <property type="entry name" value="TRANSAMIDASE"/>
    <property type="match status" value="1"/>
</dbReference>
<dbReference type="AlphaFoldDB" id="A0AAJ5QT05"/>
<dbReference type="InterPro" id="IPR000120">
    <property type="entry name" value="Amidase"/>
</dbReference>
<dbReference type="InterPro" id="IPR020556">
    <property type="entry name" value="Amidase_CS"/>
</dbReference>
<reference evidence="2 3" key="1">
    <citation type="journal article" date="2023" name="Microbiol. Resour. Announc.">
        <title>Complete Genome Sequence of the First Colistin-Resistant Raoultella electrica Strain.</title>
        <authorList>
            <person name="Aldeia C."/>
            <person name="Campos-Madueno E.I."/>
            <person name="Sendi P."/>
            <person name="Endimiani A."/>
        </authorList>
    </citation>
    <scope>NUCLEOTIDE SEQUENCE [LARGE SCALE GENOMIC DNA]</scope>
    <source>
        <strain evidence="2 3">S2-IND-01-C</strain>
    </source>
</reference>
<evidence type="ECO:0000259" key="1">
    <source>
        <dbReference type="Pfam" id="PF01425"/>
    </source>
</evidence>
<dbReference type="SUPFAM" id="SSF75304">
    <property type="entry name" value="Amidase signature (AS) enzymes"/>
    <property type="match status" value="1"/>
</dbReference>
<dbReference type="GO" id="GO:0003824">
    <property type="term" value="F:catalytic activity"/>
    <property type="evidence" value="ECO:0007669"/>
    <property type="project" value="InterPro"/>
</dbReference>
<dbReference type="InterPro" id="IPR023631">
    <property type="entry name" value="Amidase_dom"/>
</dbReference>
<proteinExistence type="predicted"/>
<evidence type="ECO:0000313" key="3">
    <source>
        <dbReference type="Proteomes" id="UP001210130"/>
    </source>
</evidence>
<feature type="domain" description="Amidase" evidence="1">
    <location>
        <begin position="40"/>
        <end position="257"/>
    </location>
</feature>